<feature type="domain" description="Cyclic nucleotide-binding" evidence="4">
    <location>
        <begin position="29"/>
        <end position="111"/>
    </location>
</feature>
<dbReference type="Pfam" id="PF00027">
    <property type="entry name" value="cNMP_binding"/>
    <property type="match status" value="1"/>
</dbReference>
<evidence type="ECO:0000256" key="1">
    <source>
        <dbReference type="ARBA" id="ARBA00023015"/>
    </source>
</evidence>
<dbReference type="InterPro" id="IPR000595">
    <property type="entry name" value="cNMP-bd_dom"/>
</dbReference>
<sequence>MVRVNSDLLVYVNKLYEAGSCKYFTVQDYQPKEKVIRQAKRVLSVYIIKSGIAKCYLSEDNGKDFIQEFFSEGEIFGEIEAINGQISFCAIEAITNLQVFQIKNEDFHELLKSDRKFNDLILKAIANKVRYKALRHGYNQSHAIEDNLMRLINEFPNLLLQISKQDIANYLGITIRSLNRTLNEMKAKGLTGGG</sequence>
<dbReference type="RefSeq" id="WP_155171063.1">
    <property type="nucleotide sequence ID" value="NZ_BAAAFL010000021.1"/>
</dbReference>
<dbReference type="EMBL" id="SMLW01000476">
    <property type="protein sequence ID" value="MTI25026.1"/>
    <property type="molecule type" value="Genomic_DNA"/>
</dbReference>
<dbReference type="Gene3D" id="1.10.10.10">
    <property type="entry name" value="Winged helix-like DNA-binding domain superfamily/Winged helix DNA-binding domain"/>
    <property type="match status" value="1"/>
</dbReference>
<dbReference type="SMART" id="SM00100">
    <property type="entry name" value="cNMP"/>
    <property type="match status" value="1"/>
</dbReference>
<dbReference type="InterPro" id="IPR036388">
    <property type="entry name" value="WH-like_DNA-bd_sf"/>
</dbReference>
<dbReference type="InterPro" id="IPR014710">
    <property type="entry name" value="RmlC-like_jellyroll"/>
</dbReference>
<evidence type="ECO:0000256" key="3">
    <source>
        <dbReference type="ARBA" id="ARBA00023163"/>
    </source>
</evidence>
<evidence type="ECO:0000313" key="6">
    <source>
        <dbReference type="EMBL" id="MTI25026.1"/>
    </source>
</evidence>
<dbReference type="InterPro" id="IPR050397">
    <property type="entry name" value="Env_Response_Regulators"/>
</dbReference>
<dbReference type="PANTHER" id="PTHR24567">
    <property type="entry name" value="CRP FAMILY TRANSCRIPTIONAL REGULATORY PROTEIN"/>
    <property type="match status" value="1"/>
</dbReference>
<dbReference type="SUPFAM" id="SSF46785">
    <property type="entry name" value="Winged helix' DNA-binding domain"/>
    <property type="match status" value="1"/>
</dbReference>
<gene>
    <name evidence="6" type="ORF">E1163_08750</name>
</gene>
<dbReference type="SUPFAM" id="SSF51206">
    <property type="entry name" value="cAMP-binding domain-like"/>
    <property type="match status" value="1"/>
</dbReference>
<protein>
    <submittedName>
        <fullName evidence="6">Crp/Fnr family transcriptional regulator</fullName>
    </submittedName>
</protein>
<accession>A0ABW9RM54</accession>
<keyword evidence="2" id="KW-0238">DNA-binding</keyword>
<dbReference type="CDD" id="cd00038">
    <property type="entry name" value="CAP_ED"/>
    <property type="match status" value="1"/>
</dbReference>
<keyword evidence="1" id="KW-0805">Transcription regulation</keyword>
<name>A0ABW9RM54_9BACT</name>
<dbReference type="PROSITE" id="PS51063">
    <property type="entry name" value="HTH_CRP_2"/>
    <property type="match status" value="1"/>
</dbReference>
<dbReference type="Pfam" id="PF13545">
    <property type="entry name" value="HTH_Crp_2"/>
    <property type="match status" value="1"/>
</dbReference>
<dbReference type="InterPro" id="IPR036390">
    <property type="entry name" value="WH_DNA-bd_sf"/>
</dbReference>
<evidence type="ECO:0000313" key="7">
    <source>
        <dbReference type="Proteomes" id="UP000798808"/>
    </source>
</evidence>
<dbReference type="PROSITE" id="PS50042">
    <property type="entry name" value="CNMP_BINDING_3"/>
    <property type="match status" value="1"/>
</dbReference>
<dbReference type="Proteomes" id="UP000798808">
    <property type="component" value="Unassembled WGS sequence"/>
</dbReference>
<dbReference type="PRINTS" id="PR00034">
    <property type="entry name" value="HTHCRP"/>
</dbReference>
<evidence type="ECO:0000256" key="2">
    <source>
        <dbReference type="ARBA" id="ARBA00023125"/>
    </source>
</evidence>
<dbReference type="InterPro" id="IPR018490">
    <property type="entry name" value="cNMP-bd_dom_sf"/>
</dbReference>
<keyword evidence="3" id="KW-0804">Transcription</keyword>
<organism evidence="6 7">
    <name type="scientific">Fulvivirga kasyanovii</name>
    <dbReference type="NCBI Taxonomy" id="396812"/>
    <lineage>
        <taxon>Bacteria</taxon>
        <taxon>Pseudomonadati</taxon>
        <taxon>Bacteroidota</taxon>
        <taxon>Cytophagia</taxon>
        <taxon>Cytophagales</taxon>
        <taxon>Fulvivirgaceae</taxon>
        <taxon>Fulvivirga</taxon>
    </lineage>
</organism>
<evidence type="ECO:0000259" key="5">
    <source>
        <dbReference type="PROSITE" id="PS51063"/>
    </source>
</evidence>
<feature type="domain" description="HTH crp-type" evidence="5">
    <location>
        <begin position="138"/>
        <end position="194"/>
    </location>
</feature>
<comment type="caution">
    <text evidence="6">The sequence shown here is derived from an EMBL/GenBank/DDBJ whole genome shotgun (WGS) entry which is preliminary data.</text>
</comment>
<dbReference type="InterPro" id="IPR012318">
    <property type="entry name" value="HTH_CRP"/>
</dbReference>
<dbReference type="PANTHER" id="PTHR24567:SF26">
    <property type="entry name" value="REGULATORY PROTEIN YEIL"/>
    <property type="match status" value="1"/>
</dbReference>
<dbReference type="Gene3D" id="2.60.120.10">
    <property type="entry name" value="Jelly Rolls"/>
    <property type="match status" value="1"/>
</dbReference>
<evidence type="ECO:0000259" key="4">
    <source>
        <dbReference type="PROSITE" id="PS50042"/>
    </source>
</evidence>
<reference evidence="6 7" key="1">
    <citation type="submission" date="2019-02" db="EMBL/GenBank/DDBJ databases">
        <authorList>
            <person name="Goldberg S.R."/>
            <person name="Haltli B.A."/>
            <person name="Correa H."/>
            <person name="Russell K.G."/>
        </authorList>
    </citation>
    <scope>NUCLEOTIDE SEQUENCE [LARGE SCALE GENOMIC DNA]</scope>
    <source>
        <strain evidence="6 7">JCM 16186</strain>
    </source>
</reference>
<proteinExistence type="predicted"/>
<keyword evidence="7" id="KW-1185">Reference proteome</keyword>